<protein>
    <submittedName>
        <fullName evidence="1">Uncharacterized protein</fullName>
    </submittedName>
</protein>
<dbReference type="Proteomes" id="UP001149090">
    <property type="component" value="Unassembled WGS sequence"/>
</dbReference>
<reference evidence="1" key="1">
    <citation type="submission" date="2022-10" db="EMBL/GenBank/DDBJ databases">
        <title>Novel sulphate-reducing endosymbionts in the free-living metamonad Anaeramoeba.</title>
        <authorList>
            <person name="Jerlstrom-Hultqvist J."/>
            <person name="Cepicka I."/>
            <person name="Gallot-Lavallee L."/>
            <person name="Salas-Leiva D."/>
            <person name="Curtis B.A."/>
            <person name="Zahonova K."/>
            <person name="Pipaliya S."/>
            <person name="Dacks J."/>
            <person name="Roger A.J."/>
        </authorList>
    </citation>
    <scope>NUCLEOTIDE SEQUENCE</scope>
    <source>
        <strain evidence="1">BMAN</strain>
    </source>
</reference>
<dbReference type="AlphaFoldDB" id="A0A9Q0LPN6"/>
<evidence type="ECO:0000313" key="1">
    <source>
        <dbReference type="EMBL" id="KAJ5076683.1"/>
    </source>
</evidence>
<organism evidence="1 2">
    <name type="scientific">Anaeramoeba ignava</name>
    <name type="common">Anaerobic marine amoeba</name>
    <dbReference type="NCBI Taxonomy" id="1746090"/>
    <lineage>
        <taxon>Eukaryota</taxon>
        <taxon>Metamonada</taxon>
        <taxon>Anaeramoebidae</taxon>
        <taxon>Anaeramoeba</taxon>
    </lineage>
</organism>
<gene>
    <name evidence="1" type="ORF">M0811_06263</name>
</gene>
<sequence>MISCSSGKFKYCLKNYYHPNIHSNLGETALMIAIQTRTLLIALKFRRKAETFNQLFFKRCFSFPERQQETSSTRSFSENNLISLSFNIRVIITRSCSFLIKSNFK</sequence>
<dbReference type="EMBL" id="JAPDFW010000060">
    <property type="protein sequence ID" value="KAJ5076683.1"/>
    <property type="molecule type" value="Genomic_DNA"/>
</dbReference>
<evidence type="ECO:0000313" key="2">
    <source>
        <dbReference type="Proteomes" id="UP001149090"/>
    </source>
</evidence>
<keyword evidence="2" id="KW-1185">Reference proteome</keyword>
<name>A0A9Q0LPN6_ANAIG</name>
<proteinExistence type="predicted"/>
<accession>A0A9Q0LPN6</accession>
<comment type="caution">
    <text evidence="1">The sequence shown here is derived from an EMBL/GenBank/DDBJ whole genome shotgun (WGS) entry which is preliminary data.</text>
</comment>